<evidence type="ECO:0000256" key="2">
    <source>
        <dbReference type="ARBA" id="ARBA00012995"/>
    </source>
</evidence>
<evidence type="ECO:0000256" key="1">
    <source>
        <dbReference type="ARBA" id="ARBA00009613"/>
    </source>
</evidence>
<dbReference type="HAMAP" id="MF_01517">
    <property type="entry name" value="Malate_dehydrog_2"/>
    <property type="match status" value="1"/>
</dbReference>
<evidence type="ECO:0000256" key="8">
    <source>
        <dbReference type="PIRSR" id="PIRSR000102-1"/>
    </source>
</evidence>
<evidence type="ECO:0000313" key="15">
    <source>
        <dbReference type="Proteomes" id="UP000030013"/>
    </source>
</evidence>
<feature type="binding site" evidence="7 9">
    <location>
        <position position="93"/>
    </location>
    <ligand>
        <name>substrate</name>
    </ligand>
</feature>
<dbReference type="PIRSF" id="PIRSF000102">
    <property type="entry name" value="Lac_mal_DH"/>
    <property type="match status" value="1"/>
</dbReference>
<feature type="binding site" evidence="7 9">
    <location>
        <position position="99"/>
    </location>
    <ligand>
        <name>substrate</name>
    </ligand>
</feature>
<protein>
    <recommendedName>
        <fullName evidence="3 7">Malate dehydrogenase</fullName>
        <ecNumber evidence="2 7">1.1.1.37</ecNumber>
    </recommendedName>
</protein>
<keyword evidence="7 11" id="KW-0816">Tricarboxylic acid cycle</keyword>
<dbReference type="Gene3D" id="3.90.110.10">
    <property type="entry name" value="Lactate dehydrogenase/glycoside hydrolase, family 4, C-terminal"/>
    <property type="match status" value="1"/>
</dbReference>
<dbReference type="Proteomes" id="UP000030013">
    <property type="component" value="Unassembled WGS sequence"/>
</dbReference>
<evidence type="ECO:0000256" key="11">
    <source>
        <dbReference type="RuleBase" id="RU000422"/>
    </source>
</evidence>
<dbReference type="EMBL" id="AVPL01000005">
    <property type="protein sequence ID" value="KGN42399.1"/>
    <property type="molecule type" value="Genomic_DNA"/>
</dbReference>
<keyword evidence="4 7" id="KW-0560">Oxidoreductase</keyword>
<dbReference type="AlphaFoldDB" id="A0A0A0K082"/>
<dbReference type="GO" id="GO:0006099">
    <property type="term" value="P:tricarboxylic acid cycle"/>
    <property type="evidence" value="ECO:0007669"/>
    <property type="project" value="UniProtKB-UniRule"/>
</dbReference>
<comment type="catalytic activity">
    <reaction evidence="6 7 11">
        <text>(S)-malate + NAD(+) = oxaloacetate + NADH + H(+)</text>
        <dbReference type="Rhea" id="RHEA:21432"/>
        <dbReference type="ChEBI" id="CHEBI:15378"/>
        <dbReference type="ChEBI" id="CHEBI:15589"/>
        <dbReference type="ChEBI" id="CHEBI:16452"/>
        <dbReference type="ChEBI" id="CHEBI:57540"/>
        <dbReference type="ChEBI" id="CHEBI:57945"/>
        <dbReference type="EC" id="1.1.1.37"/>
    </reaction>
</comment>
<evidence type="ECO:0000256" key="3">
    <source>
        <dbReference type="ARBA" id="ARBA00020382"/>
    </source>
</evidence>
<gene>
    <name evidence="7" type="primary">mdh</name>
    <name evidence="14" type="ORF">N801_17205</name>
</gene>
<dbReference type="RefSeq" id="WP_035933015.1">
    <property type="nucleotide sequence ID" value="NZ_AVPL01000005.1"/>
</dbReference>
<dbReference type="InterPro" id="IPR001252">
    <property type="entry name" value="Malate_DH_AS"/>
</dbReference>
<dbReference type="GO" id="GO:0030060">
    <property type="term" value="F:L-malate dehydrogenase (NAD+) activity"/>
    <property type="evidence" value="ECO:0007669"/>
    <property type="project" value="UniProtKB-UniRule"/>
</dbReference>
<feature type="domain" description="Lactate/malate dehydrogenase C-terminal" evidence="13">
    <location>
        <begin position="157"/>
        <end position="323"/>
    </location>
</feature>
<dbReference type="FunFam" id="3.90.110.10:FF:000002">
    <property type="entry name" value="Malate dehydrogenase"/>
    <property type="match status" value="1"/>
</dbReference>
<evidence type="ECO:0000256" key="10">
    <source>
        <dbReference type="PIRSR" id="PIRSR000102-3"/>
    </source>
</evidence>
<dbReference type="InterPro" id="IPR036291">
    <property type="entry name" value="NAD(P)-bd_dom_sf"/>
</dbReference>
<dbReference type="eggNOG" id="COG0039">
    <property type="taxonomic scope" value="Bacteria"/>
</dbReference>
<dbReference type="FunFam" id="3.40.50.720:FF:000010">
    <property type="entry name" value="Malate dehydrogenase"/>
    <property type="match status" value="1"/>
</dbReference>
<feature type="domain" description="Lactate/malate dehydrogenase N-terminal" evidence="12">
    <location>
        <begin position="6"/>
        <end position="149"/>
    </location>
</feature>
<dbReference type="STRING" id="1385519.N801_17205"/>
<dbReference type="SUPFAM" id="SSF56327">
    <property type="entry name" value="LDH C-terminal domain-like"/>
    <property type="match status" value="1"/>
</dbReference>
<dbReference type="Pfam" id="PF00056">
    <property type="entry name" value="Ldh_1_N"/>
    <property type="match status" value="1"/>
</dbReference>
<evidence type="ECO:0000256" key="5">
    <source>
        <dbReference type="ARBA" id="ARBA00023027"/>
    </source>
</evidence>
<comment type="caution">
    <text evidence="14">The sequence shown here is derived from an EMBL/GenBank/DDBJ whole genome shotgun (WGS) entry which is preliminary data.</text>
</comment>
<evidence type="ECO:0000256" key="6">
    <source>
        <dbReference type="ARBA" id="ARBA00048313"/>
    </source>
</evidence>
<dbReference type="InterPro" id="IPR022383">
    <property type="entry name" value="Lactate/malate_DH_C"/>
</dbReference>
<dbReference type="InterPro" id="IPR015955">
    <property type="entry name" value="Lactate_DH/Glyco_Ohase_4_C"/>
</dbReference>
<comment type="function">
    <text evidence="7">Catalyzes the reversible oxidation of malate to oxaloacetate.</text>
</comment>
<sequence>MSATPVKVAVTGAAGQIGYSLLFRIASGALLGPDTPVELRLLEITPALKSLEGVVMELDDCAFPTLAKVEIGDDATKVFDGVNLALLVGARPRGPGMERGDLLSANGGIFAPQGKALNEVAADDVRITVTGNPANTNALIAMSNAPDIPTERFSALTRLDHNRAISQLAAKLGVPVTEIKKMTIWGNHSATQYPDLFHAEVGGRNAAEVVGDQEWLAGTFIPTVAKRGAAIIEARGASSAASAASATIDHARTWVQGTPDDDWVSMAVRSDGSYGVEEGLISSFPVTVKDGRWSIVQGLEIDEFSRGKIDASVAELAEERDAVRELGLI</sequence>
<dbReference type="GO" id="GO:0006108">
    <property type="term" value="P:malate metabolic process"/>
    <property type="evidence" value="ECO:0007669"/>
    <property type="project" value="InterPro"/>
</dbReference>
<feature type="binding site" evidence="7 10">
    <location>
        <begin position="12"/>
        <end position="18"/>
    </location>
    <ligand>
        <name>NAD(+)</name>
        <dbReference type="ChEBI" id="CHEBI:57540"/>
    </ligand>
</feature>
<dbReference type="EC" id="1.1.1.37" evidence="2 7"/>
<feature type="binding site" evidence="7 9">
    <location>
        <position position="163"/>
    </location>
    <ligand>
        <name>substrate</name>
    </ligand>
</feature>
<accession>A0A0A0K082</accession>
<proteinExistence type="inferred from homology"/>
<dbReference type="PROSITE" id="PS00068">
    <property type="entry name" value="MDH"/>
    <property type="match status" value="1"/>
</dbReference>
<dbReference type="Pfam" id="PF02866">
    <property type="entry name" value="Ldh_1_C"/>
    <property type="match status" value="1"/>
</dbReference>
<feature type="binding site" evidence="7">
    <location>
        <position position="113"/>
    </location>
    <ligand>
        <name>NAD(+)</name>
        <dbReference type="ChEBI" id="CHEBI:57540"/>
    </ligand>
</feature>
<evidence type="ECO:0000259" key="12">
    <source>
        <dbReference type="Pfam" id="PF00056"/>
    </source>
</evidence>
<name>A0A0A0K082_9MICO</name>
<dbReference type="InterPro" id="IPR010945">
    <property type="entry name" value="Malate_DH_type2"/>
</dbReference>
<feature type="binding site" evidence="7">
    <location>
        <begin position="130"/>
        <end position="132"/>
    </location>
    <ligand>
        <name>NAD(+)</name>
        <dbReference type="ChEBI" id="CHEBI:57540"/>
    </ligand>
</feature>
<evidence type="ECO:0000256" key="7">
    <source>
        <dbReference type="HAMAP-Rule" id="MF_01517"/>
    </source>
</evidence>
<dbReference type="NCBIfam" id="TIGR01759">
    <property type="entry name" value="MalateDH-SF1"/>
    <property type="match status" value="1"/>
</dbReference>
<reference evidence="14 15" key="1">
    <citation type="submission" date="2013-08" db="EMBL/GenBank/DDBJ databases">
        <title>The genome sequence of Knoellia aerolata.</title>
        <authorList>
            <person name="Zhu W."/>
            <person name="Wang G."/>
        </authorList>
    </citation>
    <scope>NUCLEOTIDE SEQUENCE [LARGE SCALE GENOMIC DNA]</scope>
    <source>
        <strain evidence="14 15">DSM 18566</strain>
    </source>
</reference>
<organism evidence="14 15">
    <name type="scientific">Knoellia aerolata DSM 18566</name>
    <dbReference type="NCBI Taxonomy" id="1385519"/>
    <lineage>
        <taxon>Bacteria</taxon>
        <taxon>Bacillati</taxon>
        <taxon>Actinomycetota</taxon>
        <taxon>Actinomycetes</taxon>
        <taxon>Micrococcales</taxon>
        <taxon>Intrasporangiaceae</taxon>
        <taxon>Knoellia</taxon>
    </lineage>
</organism>
<feature type="binding site" evidence="7 10">
    <location>
        <position position="106"/>
    </location>
    <ligand>
        <name>NAD(+)</name>
        <dbReference type="ChEBI" id="CHEBI:57540"/>
    </ligand>
</feature>
<dbReference type="NCBIfam" id="NF003916">
    <property type="entry name" value="PRK05442.1"/>
    <property type="match status" value="1"/>
</dbReference>
<dbReference type="SUPFAM" id="SSF51735">
    <property type="entry name" value="NAD(P)-binding Rossmann-fold domains"/>
    <property type="match status" value="1"/>
</dbReference>
<dbReference type="Gene3D" id="3.40.50.720">
    <property type="entry name" value="NAD(P)-binding Rossmann-like Domain"/>
    <property type="match status" value="1"/>
</dbReference>
<evidence type="ECO:0000259" key="13">
    <source>
        <dbReference type="Pfam" id="PF02866"/>
    </source>
</evidence>
<dbReference type="InterPro" id="IPR001236">
    <property type="entry name" value="Lactate/malate_DH_N"/>
</dbReference>
<keyword evidence="15" id="KW-1185">Reference proteome</keyword>
<evidence type="ECO:0000256" key="9">
    <source>
        <dbReference type="PIRSR" id="PIRSR000102-2"/>
    </source>
</evidence>
<dbReference type="CDD" id="cd01338">
    <property type="entry name" value="MDH_chloroplast-like"/>
    <property type="match status" value="1"/>
</dbReference>
<dbReference type="PANTHER" id="PTHR23382">
    <property type="entry name" value="MALATE DEHYDROGENASE"/>
    <property type="match status" value="1"/>
</dbReference>
<feature type="binding site" evidence="7 9">
    <location>
        <position position="132"/>
    </location>
    <ligand>
        <name>substrate</name>
    </ligand>
</feature>
<evidence type="ECO:0000313" key="14">
    <source>
        <dbReference type="EMBL" id="KGN42399.1"/>
    </source>
</evidence>
<dbReference type="InterPro" id="IPR001557">
    <property type="entry name" value="L-lactate/malate_DH"/>
</dbReference>
<evidence type="ECO:0000256" key="4">
    <source>
        <dbReference type="ARBA" id="ARBA00023002"/>
    </source>
</evidence>
<comment type="similarity">
    <text evidence="1 7">Belongs to the LDH/MDH superfamily. MDH type 2 family.</text>
</comment>
<keyword evidence="5 7" id="KW-0520">NAD</keyword>
<feature type="active site" description="Proton acceptor" evidence="7 8">
    <location>
        <position position="188"/>
    </location>
</feature>